<proteinExistence type="predicted"/>
<evidence type="ECO:0000256" key="2">
    <source>
        <dbReference type="SAM" id="MobiDB-lite"/>
    </source>
</evidence>
<dbReference type="EMBL" id="JAEHOE010000064">
    <property type="protein sequence ID" value="KAG2490204.1"/>
    <property type="molecule type" value="Genomic_DNA"/>
</dbReference>
<feature type="region of interest" description="Disordered" evidence="2">
    <location>
        <begin position="165"/>
        <end position="195"/>
    </location>
</feature>
<feature type="compositionally biased region" description="Gly residues" evidence="2">
    <location>
        <begin position="181"/>
        <end position="194"/>
    </location>
</feature>
<keyword evidence="4" id="KW-1185">Reference proteome</keyword>
<protein>
    <submittedName>
        <fullName evidence="3">Uncharacterized protein</fullName>
    </submittedName>
</protein>
<accession>A0A835Y349</accession>
<dbReference type="OrthoDB" id="549785at2759"/>
<dbReference type="Proteomes" id="UP000612055">
    <property type="component" value="Unassembled WGS sequence"/>
</dbReference>
<feature type="compositionally biased region" description="Polar residues" evidence="2">
    <location>
        <begin position="31"/>
        <end position="44"/>
    </location>
</feature>
<name>A0A835Y349_9CHLO</name>
<feature type="region of interest" description="Disordered" evidence="2">
    <location>
        <begin position="1"/>
        <end position="85"/>
    </location>
</feature>
<feature type="compositionally biased region" description="Low complexity" evidence="2">
    <location>
        <begin position="139"/>
        <end position="152"/>
    </location>
</feature>
<keyword evidence="1" id="KW-0175">Coiled coil</keyword>
<feature type="region of interest" description="Disordered" evidence="2">
    <location>
        <begin position="110"/>
        <end position="152"/>
    </location>
</feature>
<feature type="compositionally biased region" description="Low complexity" evidence="2">
    <location>
        <begin position="112"/>
        <end position="128"/>
    </location>
</feature>
<reference evidence="3" key="1">
    <citation type="journal article" date="2020" name="bioRxiv">
        <title>Comparative genomics of Chlamydomonas.</title>
        <authorList>
            <person name="Craig R.J."/>
            <person name="Hasan A.R."/>
            <person name="Ness R.W."/>
            <person name="Keightley P.D."/>
        </authorList>
    </citation>
    <scope>NUCLEOTIDE SEQUENCE</scope>
    <source>
        <strain evidence="3">CCAP 11/70</strain>
    </source>
</reference>
<feature type="coiled-coil region" evidence="1">
    <location>
        <begin position="416"/>
        <end position="471"/>
    </location>
</feature>
<feature type="coiled-coil region" evidence="1">
    <location>
        <begin position="343"/>
        <end position="380"/>
    </location>
</feature>
<feature type="compositionally biased region" description="Gly residues" evidence="2">
    <location>
        <begin position="66"/>
        <end position="83"/>
    </location>
</feature>
<feature type="region of interest" description="Disordered" evidence="2">
    <location>
        <begin position="260"/>
        <end position="283"/>
    </location>
</feature>
<gene>
    <name evidence="3" type="ORF">HYH03_011331</name>
</gene>
<dbReference type="SUPFAM" id="SSF90257">
    <property type="entry name" value="Myosin rod fragments"/>
    <property type="match status" value="1"/>
</dbReference>
<evidence type="ECO:0000256" key="1">
    <source>
        <dbReference type="SAM" id="Coils"/>
    </source>
</evidence>
<evidence type="ECO:0000313" key="4">
    <source>
        <dbReference type="Proteomes" id="UP000612055"/>
    </source>
</evidence>
<sequence length="496" mass="50400">MSALAAVHARRPSYSHSYDMQLDSGELGPGSPSQSMPRGSSPMRTASPADPAAPPSYPASAAASGAGAGGGAGPSSLPGGGGTILAPASASAALAASRFRIQQRSSYFDRITSGARASTSAPGAGPSADQPPPTPRHSAALAPHPLHPLAKDPLWNAAAGAGACSGSGGGAKAGTRRGRGDGAASGGGGGGGGSWREEQLVALLAEAEAEGAGDLGYGEEDESDTFWQPSSYCPQSLELSSAPSYGNLSAAASYGDLASASAASAGGPPSQQRQGRRAGGSAASAAAGPLLGVGRVRGIAARFGGSARLPTAGSGAEFVDDVVSHVGALLASHPDVEAQMGMVQGLADKLQELQSLCEALERKEDEVEHLRGVLRDLTTSRAVAIQLKVQMAESLNAVQAEYHKVLRSATLAQGAAKQHAARLATTRRQLADASAELERYKRAVLELRHRNRRLRSENEDLSHRLDALESFKLNAGHPRYSQSYMALAMAAAPVLV</sequence>
<organism evidence="3 4">
    <name type="scientific">Edaphochlamys debaryana</name>
    <dbReference type="NCBI Taxonomy" id="47281"/>
    <lineage>
        <taxon>Eukaryota</taxon>
        <taxon>Viridiplantae</taxon>
        <taxon>Chlorophyta</taxon>
        <taxon>core chlorophytes</taxon>
        <taxon>Chlorophyceae</taxon>
        <taxon>CS clade</taxon>
        <taxon>Chlamydomonadales</taxon>
        <taxon>Chlamydomonadales incertae sedis</taxon>
        <taxon>Edaphochlamys</taxon>
    </lineage>
</organism>
<dbReference type="AlphaFoldDB" id="A0A835Y349"/>
<comment type="caution">
    <text evidence="3">The sequence shown here is derived from an EMBL/GenBank/DDBJ whole genome shotgun (WGS) entry which is preliminary data.</text>
</comment>
<evidence type="ECO:0000313" key="3">
    <source>
        <dbReference type="EMBL" id="KAG2490204.1"/>
    </source>
</evidence>